<dbReference type="AlphaFoldDB" id="A0A2J6S5D9"/>
<protein>
    <recommendedName>
        <fullName evidence="4">DUF2421 domain-containing protein</fullName>
    </recommendedName>
</protein>
<keyword evidence="1" id="KW-0472">Membrane</keyword>
<dbReference type="OrthoDB" id="2274698at2759"/>
<evidence type="ECO:0000313" key="2">
    <source>
        <dbReference type="EMBL" id="PMD45983.1"/>
    </source>
</evidence>
<reference evidence="2 3" key="1">
    <citation type="submission" date="2016-04" db="EMBL/GenBank/DDBJ databases">
        <title>A degradative enzymes factory behind the ericoid mycorrhizal symbiosis.</title>
        <authorList>
            <consortium name="DOE Joint Genome Institute"/>
            <person name="Martino E."/>
            <person name="Morin E."/>
            <person name="Grelet G."/>
            <person name="Kuo A."/>
            <person name="Kohler A."/>
            <person name="Daghino S."/>
            <person name="Barry K."/>
            <person name="Choi C."/>
            <person name="Cichocki N."/>
            <person name="Clum A."/>
            <person name="Copeland A."/>
            <person name="Hainaut M."/>
            <person name="Haridas S."/>
            <person name="Labutti K."/>
            <person name="Lindquist E."/>
            <person name="Lipzen A."/>
            <person name="Khouja H.-R."/>
            <person name="Murat C."/>
            <person name="Ohm R."/>
            <person name="Olson A."/>
            <person name="Spatafora J."/>
            <person name="Veneault-Fourrey C."/>
            <person name="Henrissat B."/>
            <person name="Grigoriev I."/>
            <person name="Martin F."/>
            <person name="Perotto S."/>
        </authorList>
    </citation>
    <scope>NUCLEOTIDE SEQUENCE [LARGE SCALE GENOMIC DNA]</scope>
    <source>
        <strain evidence="2 3">F</strain>
    </source>
</reference>
<dbReference type="PANTHER" id="PTHR37994:SF4">
    <property type="entry name" value="ER TRANSPORTER 6TM N-TERMINAL DOMAIN-CONTAINING PROTEIN-RELATED"/>
    <property type="match status" value="1"/>
</dbReference>
<feature type="transmembrane region" description="Helical" evidence="1">
    <location>
        <begin position="75"/>
        <end position="103"/>
    </location>
</feature>
<organism evidence="2 3">
    <name type="scientific">Hyaloscypha variabilis (strain UAMH 11265 / GT02V1 / F)</name>
    <name type="common">Meliniomyces variabilis</name>
    <dbReference type="NCBI Taxonomy" id="1149755"/>
    <lineage>
        <taxon>Eukaryota</taxon>
        <taxon>Fungi</taxon>
        <taxon>Dikarya</taxon>
        <taxon>Ascomycota</taxon>
        <taxon>Pezizomycotina</taxon>
        <taxon>Leotiomycetes</taxon>
        <taxon>Helotiales</taxon>
        <taxon>Hyaloscyphaceae</taxon>
        <taxon>Hyaloscypha</taxon>
        <taxon>Hyaloscypha variabilis</taxon>
    </lineage>
</organism>
<gene>
    <name evidence="2" type="ORF">L207DRAFT_576866</name>
</gene>
<keyword evidence="1" id="KW-1133">Transmembrane helix</keyword>
<proteinExistence type="predicted"/>
<sequence>MSPTSGAGLFKFYHGHAAGIIVFLYIANYYFYVKYPRFIGPCVIAIVTFNVIMAYELQVDQLGVTAETESSGQPYYLVYLFGPYKLLAVIVGCTIAFICTVFPYPITSRSQVRKLLGRGLFILASFYSCMQTTIEVWIDGSQIGIQSSPNLLAETRKKLFPEQMTLITAMWSFSQLSIYEPPVGGKFPKSTYDSIISEIQSVLINMALIAKILEGLDFNSHIITSLLCHLSAAVSTGTALPPQLSPPEPFPFARKLRTHNNGILDRKNSQDPAFAAFASLEVLSSLVNKDLAKLIKNVKSLVGDVKLDGYVKRPPRNQKVAQRVGET</sequence>
<name>A0A2J6S5D9_HYAVF</name>
<feature type="transmembrane region" description="Helical" evidence="1">
    <location>
        <begin position="12"/>
        <end position="31"/>
    </location>
</feature>
<feature type="transmembrane region" description="Helical" evidence="1">
    <location>
        <begin position="38"/>
        <end position="55"/>
    </location>
</feature>
<evidence type="ECO:0000256" key="1">
    <source>
        <dbReference type="SAM" id="Phobius"/>
    </source>
</evidence>
<dbReference type="Proteomes" id="UP000235786">
    <property type="component" value="Unassembled WGS sequence"/>
</dbReference>
<feature type="transmembrane region" description="Helical" evidence="1">
    <location>
        <begin position="115"/>
        <end position="138"/>
    </location>
</feature>
<keyword evidence="1" id="KW-0812">Transmembrane</keyword>
<dbReference type="PANTHER" id="PTHR37994">
    <property type="entry name" value="ARAE_2_N DOMAIN-CONTAINING PROTEIN-RELATED"/>
    <property type="match status" value="1"/>
</dbReference>
<dbReference type="EMBL" id="KZ613939">
    <property type="protein sequence ID" value="PMD45983.1"/>
    <property type="molecule type" value="Genomic_DNA"/>
</dbReference>
<evidence type="ECO:0008006" key="4">
    <source>
        <dbReference type="Google" id="ProtNLM"/>
    </source>
</evidence>
<accession>A0A2J6S5D9</accession>
<keyword evidence="3" id="KW-1185">Reference proteome</keyword>
<evidence type="ECO:0000313" key="3">
    <source>
        <dbReference type="Proteomes" id="UP000235786"/>
    </source>
</evidence>